<gene>
    <name evidence="1" type="ORF">KF715C_ch33850</name>
</gene>
<reference evidence="1 2" key="1">
    <citation type="submission" date="2015-11" db="EMBL/GenBank/DDBJ databases">
        <title>Complete genome sequencing of a biphenyl-degrading bacterium, Pseudomonas putida KF715 (=NBRC110667).</title>
        <authorList>
            <person name="Suenaga H."/>
            <person name="Fujihara N."/>
            <person name="Watanabe T."/>
            <person name="Hirose J."/>
            <person name="Kimura N."/>
            <person name="Yamazoe A."/>
            <person name="Hosoyama A."/>
            <person name="Shimodaira J."/>
            <person name="Furukawa K."/>
        </authorList>
    </citation>
    <scope>NUCLEOTIDE SEQUENCE [LARGE SCALE GENOMIC DNA]</scope>
    <source>
        <strain evidence="1 2">KF715</strain>
    </source>
</reference>
<name>A0A1L7NER5_PSEPU</name>
<protein>
    <recommendedName>
        <fullName evidence="3">Glutamate 5-kinase</fullName>
    </recommendedName>
</protein>
<proteinExistence type="predicted"/>
<dbReference type="RefSeq" id="WP_096426279.1">
    <property type="nucleotide sequence ID" value="NZ_AP015029.1"/>
</dbReference>
<dbReference type="EMBL" id="AP015029">
    <property type="protein sequence ID" value="BAW23958.1"/>
    <property type="molecule type" value="Genomic_DNA"/>
</dbReference>
<organism evidence="1 2">
    <name type="scientific">Pseudomonas putida</name>
    <name type="common">Arthrobacter siderocapsulatus</name>
    <dbReference type="NCBI Taxonomy" id="303"/>
    <lineage>
        <taxon>Bacteria</taxon>
        <taxon>Pseudomonadati</taxon>
        <taxon>Pseudomonadota</taxon>
        <taxon>Gammaproteobacteria</taxon>
        <taxon>Pseudomonadales</taxon>
        <taxon>Pseudomonadaceae</taxon>
        <taxon>Pseudomonas</taxon>
    </lineage>
</organism>
<sequence>MGLRDELQADLAEAFNTDLADAVLAFTGEYLGPGVYDPATEETTAQAVTYSGRGVLSRYEDRRIDNINILVGDLRLTALTNEVTDIPEVGHKITAPDLVDRDKQVVYLVKSVRADPASATYRVQLRK</sequence>
<dbReference type="Proteomes" id="UP000218731">
    <property type="component" value="Chromosome 1"/>
</dbReference>
<dbReference type="AlphaFoldDB" id="A0A1L7NER5"/>
<evidence type="ECO:0000313" key="1">
    <source>
        <dbReference type="EMBL" id="BAW23958.1"/>
    </source>
</evidence>
<accession>A0A1L7NER5</accession>
<evidence type="ECO:0000313" key="2">
    <source>
        <dbReference type="Proteomes" id="UP000218731"/>
    </source>
</evidence>
<evidence type="ECO:0008006" key="3">
    <source>
        <dbReference type="Google" id="ProtNLM"/>
    </source>
</evidence>